<reference evidence="2" key="1">
    <citation type="submission" date="2020-05" db="EMBL/GenBank/DDBJ databases">
        <authorList>
            <person name="Chiriac C."/>
            <person name="Salcher M."/>
            <person name="Ghai R."/>
            <person name="Kavagutti S V."/>
        </authorList>
    </citation>
    <scope>NUCLEOTIDE SEQUENCE</scope>
</reference>
<dbReference type="Pfam" id="PF00908">
    <property type="entry name" value="dTDP_sugar_isom"/>
    <property type="match status" value="1"/>
</dbReference>
<name>A0A6J6JYN6_9ZZZZ</name>
<sequence>MNVSSLGIQGAWLITPQRHGDDRGWFQEWFKHSEVLEKTGYDFAPLQANISHSARGTIRGVHYSTAQVGQAKLVTVLHGEIDDYVVDIRPSSPTFGKWERVRLSAHNGHSVLLSAHLGHAFHALVDDTVVNYLVTAEYNPTAEHGITPMCPHLAIDWADTGKYLLAPKDEQAPDLHTQHNAGLLPTKL</sequence>
<dbReference type="InterPro" id="IPR000888">
    <property type="entry name" value="RmlC-like"/>
</dbReference>
<dbReference type="EMBL" id="CAEZTC010000017">
    <property type="protein sequence ID" value="CAB4551942.1"/>
    <property type="molecule type" value="Genomic_DNA"/>
</dbReference>
<dbReference type="GO" id="GO:0005829">
    <property type="term" value="C:cytosol"/>
    <property type="evidence" value="ECO:0007669"/>
    <property type="project" value="TreeGrafter"/>
</dbReference>
<dbReference type="GO" id="GO:0008830">
    <property type="term" value="F:dTDP-4-dehydrorhamnose 3,5-epimerase activity"/>
    <property type="evidence" value="ECO:0007669"/>
    <property type="project" value="InterPro"/>
</dbReference>
<protein>
    <submittedName>
        <fullName evidence="2">Unannotated protein</fullName>
    </submittedName>
</protein>
<evidence type="ECO:0000313" key="2">
    <source>
        <dbReference type="EMBL" id="CAB4642172.1"/>
    </source>
</evidence>
<dbReference type="EMBL" id="CAEZWE010000003">
    <property type="protein sequence ID" value="CAB4642172.1"/>
    <property type="molecule type" value="Genomic_DNA"/>
</dbReference>
<dbReference type="PANTHER" id="PTHR21047:SF2">
    <property type="entry name" value="THYMIDINE DIPHOSPHO-4-KETO-RHAMNOSE 3,5-EPIMERASE"/>
    <property type="match status" value="1"/>
</dbReference>
<dbReference type="GO" id="GO:0000271">
    <property type="term" value="P:polysaccharide biosynthetic process"/>
    <property type="evidence" value="ECO:0007669"/>
    <property type="project" value="TreeGrafter"/>
</dbReference>
<dbReference type="CDD" id="cd00438">
    <property type="entry name" value="cupin_RmlC"/>
    <property type="match status" value="1"/>
</dbReference>
<evidence type="ECO:0000313" key="1">
    <source>
        <dbReference type="EMBL" id="CAB4551942.1"/>
    </source>
</evidence>
<gene>
    <name evidence="1" type="ORF">UFOPK1572_00233</name>
    <name evidence="2" type="ORF">UFOPK2169_00185</name>
</gene>
<organism evidence="2">
    <name type="scientific">freshwater metagenome</name>
    <dbReference type="NCBI Taxonomy" id="449393"/>
    <lineage>
        <taxon>unclassified sequences</taxon>
        <taxon>metagenomes</taxon>
        <taxon>ecological metagenomes</taxon>
    </lineage>
</organism>
<proteinExistence type="predicted"/>
<dbReference type="Gene3D" id="2.60.120.10">
    <property type="entry name" value="Jelly Rolls"/>
    <property type="match status" value="1"/>
</dbReference>
<dbReference type="InterPro" id="IPR014710">
    <property type="entry name" value="RmlC-like_jellyroll"/>
</dbReference>
<dbReference type="SUPFAM" id="SSF51182">
    <property type="entry name" value="RmlC-like cupins"/>
    <property type="match status" value="1"/>
</dbReference>
<dbReference type="PANTHER" id="PTHR21047">
    <property type="entry name" value="DTDP-6-DEOXY-D-GLUCOSE-3,5 EPIMERASE"/>
    <property type="match status" value="1"/>
</dbReference>
<dbReference type="InterPro" id="IPR011051">
    <property type="entry name" value="RmlC_Cupin_sf"/>
</dbReference>
<dbReference type="AlphaFoldDB" id="A0A6J6JYN6"/>
<accession>A0A6J6JYN6</accession>
<dbReference type="GO" id="GO:0019305">
    <property type="term" value="P:dTDP-rhamnose biosynthetic process"/>
    <property type="evidence" value="ECO:0007669"/>
    <property type="project" value="TreeGrafter"/>
</dbReference>